<reference evidence="2 3" key="1">
    <citation type="journal article" date="2019" name="Microbiol. Resour. Announc.">
        <title>Complete Genome Sequence of Halomonas sulfidaeris Strain Esulfide1 Isolated from a Metal Sulfide Rock at a Depth of 2,200 Meters, Obtained Using Nanopore Sequencing.</title>
        <authorList>
            <person name="Saito M."/>
            <person name="Nishigata A."/>
            <person name="Galipon J."/>
            <person name="Arakawa K."/>
        </authorList>
    </citation>
    <scope>NUCLEOTIDE SEQUENCE [LARGE SCALE GENOMIC DNA]</scope>
    <source>
        <strain evidence="2 3">ATCC BAA-803</strain>
    </source>
</reference>
<evidence type="ECO:0000313" key="2">
    <source>
        <dbReference type="EMBL" id="BBI61743.1"/>
    </source>
</evidence>
<organism evidence="2 3">
    <name type="scientific">Vreelandella sulfidaeris</name>
    <dbReference type="NCBI Taxonomy" id="115553"/>
    <lineage>
        <taxon>Bacteria</taxon>
        <taxon>Pseudomonadati</taxon>
        <taxon>Pseudomonadota</taxon>
        <taxon>Gammaproteobacteria</taxon>
        <taxon>Oceanospirillales</taxon>
        <taxon>Halomonadaceae</taxon>
        <taxon>Vreelandella</taxon>
    </lineage>
</organism>
<feature type="domain" description="DUF7352" evidence="1">
    <location>
        <begin position="1"/>
        <end position="84"/>
    </location>
</feature>
<dbReference type="Proteomes" id="UP000320231">
    <property type="component" value="Chromosome"/>
</dbReference>
<protein>
    <recommendedName>
        <fullName evidence="1">DUF7352 domain-containing protein</fullName>
    </recommendedName>
</protein>
<gene>
    <name evidence="2" type="ORF">HSBAA_30490</name>
</gene>
<sequence length="85" mass="9532">MPSTIHKFSMTAEQSEFQIPADATVLHVGHQHGVTCLWIQLDLEAPAVTRRFRIYATGQLITEPNDKLTYLGSVQTPAGFVWHLL</sequence>
<dbReference type="AlphaFoldDB" id="A0A455U930"/>
<dbReference type="Pfam" id="PF24043">
    <property type="entry name" value="DUF7352"/>
    <property type="match status" value="1"/>
</dbReference>
<dbReference type="KEGG" id="hsr:HSBAA_30490"/>
<proteinExistence type="predicted"/>
<evidence type="ECO:0000313" key="3">
    <source>
        <dbReference type="Proteomes" id="UP000320231"/>
    </source>
</evidence>
<evidence type="ECO:0000259" key="1">
    <source>
        <dbReference type="Pfam" id="PF24043"/>
    </source>
</evidence>
<name>A0A455U930_9GAMM</name>
<dbReference type="EMBL" id="AP019514">
    <property type="protein sequence ID" value="BBI61743.1"/>
    <property type="molecule type" value="Genomic_DNA"/>
</dbReference>
<accession>A0A455U930</accession>
<dbReference type="InterPro" id="IPR055776">
    <property type="entry name" value="DUF7352"/>
</dbReference>